<evidence type="ECO:0000313" key="6">
    <source>
        <dbReference type="Proteomes" id="UP000603708"/>
    </source>
</evidence>
<keyword evidence="3" id="KW-0472">Membrane</keyword>
<proteinExistence type="predicted"/>
<organism evidence="5 6">
    <name type="scientific">Streptomyces sulfonofaciens</name>
    <dbReference type="NCBI Taxonomy" id="68272"/>
    <lineage>
        <taxon>Bacteria</taxon>
        <taxon>Bacillati</taxon>
        <taxon>Actinomycetota</taxon>
        <taxon>Actinomycetes</taxon>
        <taxon>Kitasatosporales</taxon>
        <taxon>Streptomycetaceae</taxon>
        <taxon>Streptomyces</taxon>
    </lineage>
</organism>
<evidence type="ECO:0000256" key="2">
    <source>
        <dbReference type="ARBA" id="ARBA00022801"/>
    </source>
</evidence>
<dbReference type="Pfam" id="PF00717">
    <property type="entry name" value="Peptidase_S24"/>
    <property type="match status" value="1"/>
</dbReference>
<dbReference type="SUPFAM" id="SSF51306">
    <property type="entry name" value="LexA/Signal peptidase"/>
    <property type="match status" value="1"/>
</dbReference>
<keyword evidence="2" id="KW-0378">Hydrolase</keyword>
<feature type="domain" description="Peptidase S24/S26A/S26B/S26C" evidence="4">
    <location>
        <begin position="16"/>
        <end position="80"/>
    </location>
</feature>
<evidence type="ECO:0000313" key="5">
    <source>
        <dbReference type="EMBL" id="GHH81776.1"/>
    </source>
</evidence>
<dbReference type="AlphaFoldDB" id="A0A919L3Y4"/>
<keyword evidence="6" id="KW-1185">Reference proteome</keyword>
<evidence type="ECO:0000259" key="4">
    <source>
        <dbReference type="Pfam" id="PF00717"/>
    </source>
</evidence>
<dbReference type="NCBIfam" id="TIGR02754">
    <property type="entry name" value="sod_Ni_protease"/>
    <property type="match status" value="1"/>
</dbReference>
<comment type="subcellular location">
    <subcellularLocation>
        <location evidence="1">Endomembrane system</location>
    </subcellularLocation>
</comment>
<evidence type="ECO:0000256" key="3">
    <source>
        <dbReference type="ARBA" id="ARBA00023136"/>
    </source>
</evidence>
<accession>A0A919L3Y4</accession>
<sequence length="146" mass="16106">MPETAEGREVRALFGLAEVEGPSMVPTLYQGDQVLVRYGARVGPGHVVVLRHPLQQNLLIVKRAVQRRGSGWWVLADNPGAGADSTVYGAVPDELILGRVLARYRPRIRNRGQWPLVGTVTWALSAVRPVLSGRPARLASWRLRAR</sequence>
<protein>
    <submittedName>
        <fullName evidence="5">S26 family signal peptidase</fullName>
    </submittedName>
</protein>
<dbReference type="InterPro" id="IPR036286">
    <property type="entry name" value="LexA/Signal_pep-like_sf"/>
</dbReference>
<dbReference type="InterPro" id="IPR052064">
    <property type="entry name" value="Mito_IMP1_subunit"/>
</dbReference>
<dbReference type="GO" id="GO:0006465">
    <property type="term" value="P:signal peptide processing"/>
    <property type="evidence" value="ECO:0007669"/>
    <property type="project" value="InterPro"/>
</dbReference>
<dbReference type="PANTHER" id="PTHR12383">
    <property type="entry name" value="PROTEASE FAMILY S26 MITOCHONDRIAL INNER MEMBRANE PROTEASE-RELATED"/>
    <property type="match status" value="1"/>
</dbReference>
<dbReference type="InterPro" id="IPR015927">
    <property type="entry name" value="Peptidase_S24_S26A/B/C"/>
</dbReference>
<name>A0A919L3Y4_9ACTN</name>
<dbReference type="Proteomes" id="UP000603708">
    <property type="component" value="Unassembled WGS sequence"/>
</dbReference>
<dbReference type="PANTHER" id="PTHR12383:SF16">
    <property type="entry name" value="MITOCHONDRIAL INNER MEMBRANE PROTEASE SUBUNIT 1"/>
    <property type="match status" value="1"/>
</dbReference>
<dbReference type="CDD" id="cd06530">
    <property type="entry name" value="S26_SPase_I"/>
    <property type="match status" value="1"/>
</dbReference>
<dbReference type="InterPro" id="IPR014124">
    <property type="entry name" value="Pept_S26A_Sod_Ni_maturase"/>
</dbReference>
<gene>
    <name evidence="5" type="ORF">GCM10018793_39950</name>
</gene>
<reference evidence="5" key="2">
    <citation type="submission" date="2020-09" db="EMBL/GenBank/DDBJ databases">
        <authorList>
            <person name="Sun Q."/>
            <person name="Ohkuma M."/>
        </authorList>
    </citation>
    <scope>NUCLEOTIDE SEQUENCE</scope>
    <source>
        <strain evidence="5">JCM 5069</strain>
    </source>
</reference>
<dbReference type="GO" id="GO:0012505">
    <property type="term" value="C:endomembrane system"/>
    <property type="evidence" value="ECO:0007669"/>
    <property type="project" value="UniProtKB-SubCell"/>
</dbReference>
<reference evidence="5" key="1">
    <citation type="journal article" date="2014" name="Int. J. Syst. Evol. Microbiol.">
        <title>Complete genome sequence of Corynebacterium casei LMG S-19264T (=DSM 44701T), isolated from a smear-ripened cheese.</title>
        <authorList>
            <consortium name="US DOE Joint Genome Institute (JGI-PGF)"/>
            <person name="Walter F."/>
            <person name="Albersmeier A."/>
            <person name="Kalinowski J."/>
            <person name="Ruckert C."/>
        </authorList>
    </citation>
    <scope>NUCLEOTIDE SEQUENCE</scope>
    <source>
        <strain evidence="5">JCM 5069</strain>
    </source>
</reference>
<dbReference type="RefSeq" id="WP_189933899.1">
    <property type="nucleotide sequence ID" value="NZ_BNCD01000011.1"/>
</dbReference>
<dbReference type="Gene3D" id="2.10.109.10">
    <property type="entry name" value="Umud Fragment, subunit A"/>
    <property type="match status" value="1"/>
</dbReference>
<dbReference type="EMBL" id="BNCD01000011">
    <property type="protein sequence ID" value="GHH81776.1"/>
    <property type="molecule type" value="Genomic_DNA"/>
</dbReference>
<dbReference type="InterPro" id="IPR019533">
    <property type="entry name" value="Peptidase_S26"/>
</dbReference>
<evidence type="ECO:0000256" key="1">
    <source>
        <dbReference type="ARBA" id="ARBA00004308"/>
    </source>
</evidence>
<comment type="caution">
    <text evidence="5">The sequence shown here is derived from an EMBL/GenBank/DDBJ whole genome shotgun (WGS) entry which is preliminary data.</text>
</comment>
<dbReference type="GO" id="GO:0004252">
    <property type="term" value="F:serine-type endopeptidase activity"/>
    <property type="evidence" value="ECO:0007669"/>
    <property type="project" value="InterPro"/>
</dbReference>